<comment type="subcellular location">
    <subcellularLocation>
        <location evidence="1">Membrane</location>
    </subcellularLocation>
</comment>
<keyword evidence="9" id="KW-1185">Reference proteome</keyword>
<protein>
    <recommendedName>
        <fullName evidence="7">G-protein coupled receptors family 1 profile domain-containing protein</fullName>
    </recommendedName>
</protein>
<dbReference type="SUPFAM" id="SSF81321">
    <property type="entry name" value="Family A G protein-coupled receptor-like"/>
    <property type="match status" value="1"/>
</dbReference>
<evidence type="ECO:0000256" key="4">
    <source>
        <dbReference type="ARBA" id="ARBA00023136"/>
    </source>
</evidence>
<name>A0A8S1HYS6_9PELO</name>
<evidence type="ECO:0000256" key="3">
    <source>
        <dbReference type="ARBA" id="ARBA00022989"/>
    </source>
</evidence>
<feature type="transmembrane region" description="Helical" evidence="6">
    <location>
        <begin position="136"/>
        <end position="156"/>
    </location>
</feature>
<gene>
    <name evidence="8" type="ORF">CAUJ_LOCUS15880</name>
</gene>
<sequence length="233" mass="26169">MAVPDMCLKGSYHRYWHDTDEIVFYALEQPSWWGCRWERINFWTAAWVLKLIPCILLTVFMTLLVRMLIEARERRSRLCGGVGSGNSQAERTTAMLTGIVAVFLITELPQGIMTLVAGVSPRLMFLTMQLNEVFDLLSLINSAVNFVLCALMSHVFRREFLHTFGVCCPQSSENHSGAPITKTTNKNIMSQFNPASRHATPTINGKSKKNGFLPVPTTCPEDRRQSDASTPSP</sequence>
<dbReference type="GO" id="GO:0005886">
    <property type="term" value="C:plasma membrane"/>
    <property type="evidence" value="ECO:0007669"/>
    <property type="project" value="TreeGrafter"/>
</dbReference>
<feature type="transmembrane region" description="Helical" evidence="6">
    <location>
        <begin position="47"/>
        <end position="69"/>
    </location>
</feature>
<comment type="caution">
    <text evidence="8">The sequence shown here is derived from an EMBL/GenBank/DDBJ whole genome shotgun (WGS) entry which is preliminary data.</text>
</comment>
<reference evidence="8" key="1">
    <citation type="submission" date="2020-10" db="EMBL/GenBank/DDBJ databases">
        <authorList>
            <person name="Kikuchi T."/>
        </authorList>
    </citation>
    <scope>NUCLEOTIDE SEQUENCE</scope>
    <source>
        <strain evidence="8">NKZ352</strain>
    </source>
</reference>
<dbReference type="PROSITE" id="PS50262">
    <property type="entry name" value="G_PROTEIN_RECEP_F1_2"/>
    <property type="match status" value="1"/>
</dbReference>
<evidence type="ECO:0000256" key="1">
    <source>
        <dbReference type="ARBA" id="ARBA00004370"/>
    </source>
</evidence>
<organism evidence="8 9">
    <name type="scientific">Caenorhabditis auriculariae</name>
    <dbReference type="NCBI Taxonomy" id="2777116"/>
    <lineage>
        <taxon>Eukaryota</taxon>
        <taxon>Metazoa</taxon>
        <taxon>Ecdysozoa</taxon>
        <taxon>Nematoda</taxon>
        <taxon>Chromadorea</taxon>
        <taxon>Rhabditida</taxon>
        <taxon>Rhabditina</taxon>
        <taxon>Rhabditomorpha</taxon>
        <taxon>Rhabditoidea</taxon>
        <taxon>Rhabditidae</taxon>
        <taxon>Peloderinae</taxon>
        <taxon>Caenorhabditis</taxon>
    </lineage>
</organism>
<evidence type="ECO:0000259" key="7">
    <source>
        <dbReference type="PROSITE" id="PS50262"/>
    </source>
</evidence>
<feature type="compositionally biased region" description="Polar residues" evidence="5">
    <location>
        <begin position="195"/>
        <end position="205"/>
    </location>
</feature>
<evidence type="ECO:0000256" key="6">
    <source>
        <dbReference type="SAM" id="Phobius"/>
    </source>
</evidence>
<dbReference type="InterPro" id="IPR053219">
    <property type="entry name" value="GPCR_Dmsr-1"/>
</dbReference>
<evidence type="ECO:0000313" key="9">
    <source>
        <dbReference type="Proteomes" id="UP000835052"/>
    </source>
</evidence>
<dbReference type="Gene3D" id="1.20.1070.10">
    <property type="entry name" value="Rhodopsin 7-helix transmembrane proteins"/>
    <property type="match status" value="1"/>
</dbReference>
<feature type="domain" description="G-protein coupled receptors family 1 profile" evidence="7">
    <location>
        <begin position="1"/>
        <end position="149"/>
    </location>
</feature>
<dbReference type="GO" id="GO:0008528">
    <property type="term" value="F:G protein-coupled peptide receptor activity"/>
    <property type="evidence" value="ECO:0007669"/>
    <property type="project" value="InterPro"/>
</dbReference>
<dbReference type="InterPro" id="IPR017452">
    <property type="entry name" value="GPCR_Rhodpsn_7TM"/>
</dbReference>
<proteinExistence type="predicted"/>
<feature type="region of interest" description="Disordered" evidence="5">
    <location>
        <begin position="195"/>
        <end position="233"/>
    </location>
</feature>
<evidence type="ECO:0000256" key="5">
    <source>
        <dbReference type="SAM" id="MobiDB-lite"/>
    </source>
</evidence>
<feature type="transmembrane region" description="Helical" evidence="6">
    <location>
        <begin position="94"/>
        <end position="116"/>
    </location>
</feature>
<dbReference type="PANTHER" id="PTHR46273">
    <property type="entry name" value="MYOSUPPRESSIN RECEPTOR 1, ISOFORM B-RELATED"/>
    <property type="match status" value="1"/>
</dbReference>
<keyword evidence="4 6" id="KW-0472">Membrane</keyword>
<dbReference type="Proteomes" id="UP000835052">
    <property type="component" value="Unassembled WGS sequence"/>
</dbReference>
<dbReference type="Pfam" id="PF10324">
    <property type="entry name" value="7TM_GPCR_Srw"/>
    <property type="match status" value="1"/>
</dbReference>
<dbReference type="InterPro" id="IPR019427">
    <property type="entry name" value="7TM_GPCR_serpentine_rcpt_Srw"/>
</dbReference>
<dbReference type="PANTHER" id="PTHR46273:SF4">
    <property type="entry name" value="AT19640P"/>
    <property type="match status" value="1"/>
</dbReference>
<dbReference type="EMBL" id="CAJGYM010000222">
    <property type="protein sequence ID" value="CAD6199981.1"/>
    <property type="molecule type" value="Genomic_DNA"/>
</dbReference>
<dbReference type="AlphaFoldDB" id="A0A8S1HYS6"/>
<evidence type="ECO:0000313" key="8">
    <source>
        <dbReference type="EMBL" id="CAD6199981.1"/>
    </source>
</evidence>
<dbReference type="OrthoDB" id="5864054at2759"/>
<keyword evidence="2 6" id="KW-0812">Transmembrane</keyword>
<evidence type="ECO:0000256" key="2">
    <source>
        <dbReference type="ARBA" id="ARBA00022692"/>
    </source>
</evidence>
<keyword evidence="3 6" id="KW-1133">Transmembrane helix</keyword>
<accession>A0A8S1HYS6</accession>